<dbReference type="HOGENOM" id="CLU_129944_0_0_1"/>
<keyword evidence="3" id="KW-1185">Reference proteome</keyword>
<dbReference type="EMBL" id="KN847520">
    <property type="protein sequence ID" value="KIV96773.1"/>
    <property type="molecule type" value="Genomic_DNA"/>
</dbReference>
<accession>A0A0D2ACU9</accession>
<evidence type="ECO:0000313" key="3">
    <source>
        <dbReference type="Proteomes" id="UP000054302"/>
    </source>
</evidence>
<dbReference type="OMA" id="WDMVNAL"/>
<dbReference type="OrthoDB" id="4502040at2759"/>
<evidence type="ECO:0000313" key="4">
    <source>
        <dbReference type="Proteomes" id="UP000288859"/>
    </source>
</evidence>
<dbReference type="RefSeq" id="XP_016228347.1">
    <property type="nucleotide sequence ID" value="XM_016364698.1"/>
</dbReference>
<dbReference type="STRING" id="212818.A0A0D2ACU9"/>
<evidence type="ECO:0000313" key="1">
    <source>
        <dbReference type="EMBL" id="KIV96773.1"/>
    </source>
</evidence>
<dbReference type="Proteomes" id="UP000054302">
    <property type="component" value="Unassembled WGS sequence"/>
</dbReference>
<dbReference type="AlphaFoldDB" id="A0A0D2ACU9"/>
<dbReference type="EMBL" id="NAJM01000003">
    <property type="protein sequence ID" value="RVX74789.1"/>
    <property type="molecule type" value="Genomic_DNA"/>
</dbReference>
<dbReference type="VEuPathDB" id="FungiDB:PV10_00594"/>
<proteinExistence type="predicted"/>
<gene>
    <name evidence="2" type="ORF">B0A52_01066</name>
    <name evidence="1" type="ORF">PV10_00594</name>
</gene>
<dbReference type="GeneID" id="27318439"/>
<protein>
    <submittedName>
        <fullName evidence="1">Uncharacterized protein</fullName>
    </submittedName>
</protein>
<sequence>MASSGLFKAAAVLNALSIPGHMKYGFDYIYPSVALVPGGPKHAFGKQGAVDGWDYMNGSLAIAALLNWQWSTTGGPTTKFENLMFWTLFASGGLCGIRYFKVGSYKPLLCHWVAPVLAVAALWLK</sequence>
<name>A0A0D2ACU9_EXOME</name>
<dbReference type="Proteomes" id="UP000288859">
    <property type="component" value="Unassembled WGS sequence"/>
</dbReference>
<organism evidence="1 3">
    <name type="scientific">Exophiala mesophila</name>
    <name type="common">Black yeast-like fungus</name>
    <dbReference type="NCBI Taxonomy" id="212818"/>
    <lineage>
        <taxon>Eukaryota</taxon>
        <taxon>Fungi</taxon>
        <taxon>Dikarya</taxon>
        <taxon>Ascomycota</taxon>
        <taxon>Pezizomycotina</taxon>
        <taxon>Eurotiomycetes</taxon>
        <taxon>Chaetothyriomycetidae</taxon>
        <taxon>Chaetothyriales</taxon>
        <taxon>Herpotrichiellaceae</taxon>
        <taxon>Exophiala</taxon>
    </lineage>
</organism>
<reference evidence="2 4" key="2">
    <citation type="submission" date="2017-03" db="EMBL/GenBank/DDBJ databases">
        <title>Genomes of endolithic fungi from Antarctica.</title>
        <authorList>
            <person name="Coleine C."/>
            <person name="Masonjones S."/>
            <person name="Stajich J.E."/>
        </authorList>
    </citation>
    <scope>NUCLEOTIDE SEQUENCE [LARGE SCALE GENOMIC DNA]</scope>
    <source>
        <strain evidence="2 4">CCFEE 6314</strain>
    </source>
</reference>
<reference evidence="1 3" key="1">
    <citation type="submission" date="2015-01" db="EMBL/GenBank/DDBJ databases">
        <title>The Genome Sequence of Exophiala mesophila CBS40295.</title>
        <authorList>
            <consortium name="The Broad Institute Genomics Platform"/>
            <person name="Cuomo C."/>
            <person name="de Hoog S."/>
            <person name="Gorbushina A."/>
            <person name="Stielow B."/>
            <person name="Teixiera M."/>
            <person name="Abouelleil A."/>
            <person name="Chapman S.B."/>
            <person name="Priest M."/>
            <person name="Young S.K."/>
            <person name="Wortman J."/>
            <person name="Nusbaum C."/>
            <person name="Birren B."/>
        </authorList>
    </citation>
    <scope>NUCLEOTIDE SEQUENCE [LARGE SCALE GENOMIC DNA]</scope>
    <source>
        <strain evidence="1 3">CBS 40295</strain>
    </source>
</reference>
<evidence type="ECO:0000313" key="2">
    <source>
        <dbReference type="EMBL" id="RVX74789.1"/>
    </source>
</evidence>